<evidence type="ECO:0000256" key="7">
    <source>
        <dbReference type="PIRSR" id="PIRSR602401-1"/>
    </source>
</evidence>
<keyword evidence="6 8" id="KW-0503">Monooxygenase</keyword>
<evidence type="ECO:0000313" key="11">
    <source>
        <dbReference type="EMBL" id="CAF1545920.1"/>
    </source>
</evidence>
<dbReference type="PROSITE" id="PS00086">
    <property type="entry name" value="CYTOCHROME_P450"/>
    <property type="match status" value="1"/>
</dbReference>
<dbReference type="GO" id="GO:0016705">
    <property type="term" value="F:oxidoreductase activity, acting on paired donors, with incorporation or reduction of molecular oxygen"/>
    <property type="evidence" value="ECO:0007669"/>
    <property type="project" value="InterPro"/>
</dbReference>
<dbReference type="Proteomes" id="UP000663828">
    <property type="component" value="Unassembled WGS sequence"/>
</dbReference>
<evidence type="ECO:0000256" key="9">
    <source>
        <dbReference type="SAM" id="Phobius"/>
    </source>
</evidence>
<dbReference type="SUPFAM" id="SSF48264">
    <property type="entry name" value="Cytochrome P450"/>
    <property type="match status" value="1"/>
</dbReference>
<proteinExistence type="inferred from homology"/>
<evidence type="ECO:0000256" key="8">
    <source>
        <dbReference type="RuleBase" id="RU000461"/>
    </source>
</evidence>
<evidence type="ECO:0000256" key="5">
    <source>
        <dbReference type="ARBA" id="ARBA00023004"/>
    </source>
</evidence>
<keyword evidence="12" id="KW-1185">Reference proteome</keyword>
<evidence type="ECO:0008006" key="13">
    <source>
        <dbReference type="Google" id="ProtNLM"/>
    </source>
</evidence>
<dbReference type="InterPro" id="IPR017972">
    <property type="entry name" value="Cyt_P450_CS"/>
</dbReference>
<dbReference type="EMBL" id="CAJNOR010004612">
    <property type="protein sequence ID" value="CAF1515811.1"/>
    <property type="molecule type" value="Genomic_DNA"/>
</dbReference>
<dbReference type="InterPro" id="IPR001128">
    <property type="entry name" value="Cyt_P450"/>
</dbReference>
<organism evidence="10 12">
    <name type="scientific">Adineta ricciae</name>
    <name type="common">Rotifer</name>
    <dbReference type="NCBI Taxonomy" id="249248"/>
    <lineage>
        <taxon>Eukaryota</taxon>
        <taxon>Metazoa</taxon>
        <taxon>Spiralia</taxon>
        <taxon>Gnathifera</taxon>
        <taxon>Rotifera</taxon>
        <taxon>Eurotatoria</taxon>
        <taxon>Bdelloidea</taxon>
        <taxon>Adinetida</taxon>
        <taxon>Adinetidae</taxon>
        <taxon>Adineta</taxon>
    </lineage>
</organism>
<dbReference type="OrthoDB" id="1470350at2759"/>
<dbReference type="PANTHER" id="PTHR24291">
    <property type="entry name" value="CYTOCHROME P450 FAMILY 4"/>
    <property type="match status" value="1"/>
</dbReference>
<keyword evidence="9" id="KW-0472">Membrane</keyword>
<evidence type="ECO:0000313" key="10">
    <source>
        <dbReference type="EMBL" id="CAF1515811.1"/>
    </source>
</evidence>
<dbReference type="GO" id="GO:0005506">
    <property type="term" value="F:iron ion binding"/>
    <property type="evidence" value="ECO:0007669"/>
    <property type="project" value="InterPro"/>
</dbReference>
<keyword evidence="4 8" id="KW-0560">Oxidoreductase</keyword>
<comment type="similarity">
    <text evidence="1 8">Belongs to the cytochrome P450 family.</text>
</comment>
<dbReference type="Proteomes" id="UP000663852">
    <property type="component" value="Unassembled WGS sequence"/>
</dbReference>
<protein>
    <recommendedName>
        <fullName evidence="13">Cytochrome P450</fullName>
    </recommendedName>
</protein>
<dbReference type="Gene3D" id="1.10.630.10">
    <property type="entry name" value="Cytochrome P450"/>
    <property type="match status" value="1"/>
</dbReference>
<evidence type="ECO:0000256" key="2">
    <source>
        <dbReference type="ARBA" id="ARBA00022617"/>
    </source>
</evidence>
<dbReference type="Pfam" id="PF00067">
    <property type="entry name" value="p450"/>
    <property type="match status" value="1"/>
</dbReference>
<keyword evidence="9" id="KW-0812">Transmembrane</keyword>
<evidence type="ECO:0000256" key="4">
    <source>
        <dbReference type="ARBA" id="ARBA00023002"/>
    </source>
</evidence>
<dbReference type="PANTHER" id="PTHR24291:SF50">
    <property type="entry name" value="BIFUNCTIONAL ALBAFLAVENONE MONOOXYGENASE_TERPENE SYNTHASE"/>
    <property type="match status" value="1"/>
</dbReference>
<dbReference type="PRINTS" id="PR00385">
    <property type="entry name" value="P450"/>
</dbReference>
<dbReference type="InterPro" id="IPR002401">
    <property type="entry name" value="Cyt_P450_E_grp-I"/>
</dbReference>
<sequence>MIILTLLAVSVSIISYIYYTLVYKYQQFYDHFKRQGLPCYRPFVSPGWSFLQFWITWKKSHPWEKEILADRDSFGSIYVLPNGSLMVNEPEYLSDILKKQGTYYVKFNSLHMQMEPILGMEGIVLIEGKPHINARKCFNPVFHSVKIKAMLEAISDITEKTIDEWVSTESRKQIPFHQEVSILILKSVLRILYGIDEGTLVSEIQVIVDTYENMTNLIYYRNSNLMYVHPLLSKLPICQKSALEKYNKYLLEFVNKIIRDRQAKRIDRDDLLGVLLSSENEFTDKQIREHVLSFITGGYHTLATALSWTMFVLMTKPTVYEACRNEVDTVLSGKEPIYDQLDKLEILNAVFHEVLRMYTPVPLFGRECIQEHFIGPYGRQKIHIPRGATIVWNTNAIHHSTKFWRDPEEFDYTRWMKDEDGNAPKLAHPCCFLPFSFGSRNCIGRSLAIPEATIILAIIIQRVNFEMVPGQEIIPVIHLTMKPKYDIYMDISKRSN</sequence>
<accession>A0A815UCL2</accession>
<evidence type="ECO:0000313" key="12">
    <source>
        <dbReference type="Proteomes" id="UP000663828"/>
    </source>
</evidence>
<keyword evidence="3 7" id="KW-0479">Metal-binding</keyword>
<keyword evidence="9" id="KW-1133">Transmembrane helix</keyword>
<feature type="transmembrane region" description="Helical" evidence="9">
    <location>
        <begin position="6"/>
        <end position="25"/>
    </location>
</feature>
<comment type="caution">
    <text evidence="10">The sequence shown here is derived from an EMBL/GenBank/DDBJ whole genome shotgun (WGS) entry which is preliminary data.</text>
</comment>
<dbReference type="GO" id="GO:0004497">
    <property type="term" value="F:monooxygenase activity"/>
    <property type="evidence" value="ECO:0007669"/>
    <property type="project" value="UniProtKB-KW"/>
</dbReference>
<keyword evidence="5 7" id="KW-0408">Iron</keyword>
<dbReference type="PRINTS" id="PR00463">
    <property type="entry name" value="EP450I"/>
</dbReference>
<comment type="cofactor">
    <cofactor evidence="7">
        <name>heme</name>
        <dbReference type="ChEBI" id="CHEBI:30413"/>
    </cofactor>
</comment>
<dbReference type="GO" id="GO:0020037">
    <property type="term" value="F:heme binding"/>
    <property type="evidence" value="ECO:0007669"/>
    <property type="project" value="InterPro"/>
</dbReference>
<dbReference type="AlphaFoldDB" id="A0A815UCL2"/>
<dbReference type="InterPro" id="IPR036396">
    <property type="entry name" value="Cyt_P450_sf"/>
</dbReference>
<feature type="binding site" description="axial binding residue" evidence="7">
    <location>
        <position position="442"/>
    </location>
    <ligand>
        <name>heme</name>
        <dbReference type="ChEBI" id="CHEBI:30413"/>
    </ligand>
    <ligandPart>
        <name>Fe</name>
        <dbReference type="ChEBI" id="CHEBI:18248"/>
    </ligandPart>
</feature>
<keyword evidence="2 7" id="KW-0349">Heme</keyword>
<dbReference type="EMBL" id="CAJNOJ010001192">
    <property type="protein sequence ID" value="CAF1545920.1"/>
    <property type="molecule type" value="Genomic_DNA"/>
</dbReference>
<evidence type="ECO:0000256" key="3">
    <source>
        <dbReference type="ARBA" id="ARBA00022723"/>
    </source>
</evidence>
<reference evidence="10" key="1">
    <citation type="submission" date="2021-02" db="EMBL/GenBank/DDBJ databases">
        <authorList>
            <person name="Nowell W R."/>
        </authorList>
    </citation>
    <scope>NUCLEOTIDE SEQUENCE</scope>
</reference>
<dbReference type="InterPro" id="IPR050196">
    <property type="entry name" value="Cytochrome_P450_Monoox"/>
</dbReference>
<evidence type="ECO:0000256" key="1">
    <source>
        <dbReference type="ARBA" id="ARBA00010617"/>
    </source>
</evidence>
<evidence type="ECO:0000256" key="6">
    <source>
        <dbReference type="ARBA" id="ARBA00023033"/>
    </source>
</evidence>
<name>A0A815UCL2_ADIRI</name>
<gene>
    <name evidence="11" type="ORF">EDS130_LOCUS45653</name>
    <name evidence="10" type="ORF">XAT740_LOCUS40489</name>
</gene>